<organism evidence="1">
    <name type="scientific">Bandra megavirus</name>
    <dbReference type="NCBI Taxonomy" id="2071566"/>
    <lineage>
        <taxon>Viruses</taxon>
        <taxon>Varidnaviria</taxon>
        <taxon>Bamfordvirae</taxon>
        <taxon>Nucleocytoviricota</taxon>
        <taxon>Megaviricetes</taxon>
        <taxon>Imitervirales</taxon>
        <taxon>Mimiviridae</taxon>
        <taxon>Megamimivirinae</taxon>
        <taxon>Megavirus</taxon>
    </lineage>
</organism>
<accession>A0A2K9V995</accession>
<name>A0A2K9V995_9VIRU</name>
<reference evidence="1" key="1">
    <citation type="submission" date="2018-01" db="EMBL/GenBank/DDBJ databases">
        <title>Draft genome sequence of Bandra megavirus.</title>
        <authorList>
            <person name="Chatterjee A."/>
            <person name="Yadav R."/>
            <person name="Kondabagil K."/>
        </authorList>
    </citation>
    <scope>NUCLEOTIDE SEQUENCE</scope>
    <source>
        <strain evidence="1">KK-1</strain>
    </source>
</reference>
<dbReference type="Pfam" id="PF19163">
    <property type="entry name" value="DUF5845"/>
    <property type="match status" value="1"/>
</dbReference>
<proteinExistence type="predicted"/>
<evidence type="ECO:0000313" key="1">
    <source>
        <dbReference type="EMBL" id="AUV58783.1"/>
    </source>
</evidence>
<dbReference type="InterPro" id="IPR043887">
    <property type="entry name" value="DUF5845"/>
</dbReference>
<protein>
    <submittedName>
        <fullName evidence="1">Uncharacterized protein</fullName>
    </submittedName>
</protein>
<sequence>MSKILRLNQSNMPWNYLPRGQIHNRIVAFEGYRHESVSHYPIFNAETVFVDACDKNFVYFWIGKYMFPKIKNLYLASHPCEPCFFTRDFDKVYLLNDYSTYKNRWAKDLDHVQLIDLDTYQTIRDNLEPECIIV</sequence>
<dbReference type="EMBL" id="MG779374">
    <property type="protein sequence ID" value="AUV58783.1"/>
    <property type="molecule type" value="Genomic_DNA"/>
</dbReference>